<comment type="caution">
    <text evidence="2">The sequence shown here is derived from an EMBL/GenBank/DDBJ whole genome shotgun (WGS) entry which is preliminary data.</text>
</comment>
<organism evidence="2 3">
    <name type="scientific">Frondihabitans australicus</name>
    <dbReference type="NCBI Taxonomy" id="386892"/>
    <lineage>
        <taxon>Bacteria</taxon>
        <taxon>Bacillati</taxon>
        <taxon>Actinomycetota</taxon>
        <taxon>Actinomycetes</taxon>
        <taxon>Micrococcales</taxon>
        <taxon>Microbacteriaceae</taxon>
        <taxon>Frondihabitans</taxon>
    </lineage>
</organism>
<feature type="domain" description="HTH marR-type" evidence="1">
    <location>
        <begin position="13"/>
        <end position="147"/>
    </location>
</feature>
<dbReference type="PRINTS" id="PR00598">
    <property type="entry name" value="HTHMARR"/>
</dbReference>
<reference evidence="2 3" key="1">
    <citation type="submission" date="2018-10" db="EMBL/GenBank/DDBJ databases">
        <title>Sequencing the genomes of 1000 actinobacteria strains.</title>
        <authorList>
            <person name="Klenk H.-P."/>
        </authorList>
    </citation>
    <scope>NUCLEOTIDE SEQUENCE [LARGE SCALE GENOMIC DNA]</scope>
    <source>
        <strain evidence="2 3">DSM 17894</strain>
    </source>
</reference>
<dbReference type="InterPro" id="IPR000835">
    <property type="entry name" value="HTH_MarR-typ"/>
</dbReference>
<keyword evidence="2" id="KW-0238">DNA-binding</keyword>
<protein>
    <submittedName>
        <fullName evidence="2">DNA-binding MarR family transcriptional regulator</fullName>
    </submittedName>
</protein>
<dbReference type="GO" id="GO:0003677">
    <property type="term" value="F:DNA binding"/>
    <property type="evidence" value="ECO:0007669"/>
    <property type="project" value="UniProtKB-KW"/>
</dbReference>
<dbReference type="SUPFAM" id="SSF46785">
    <property type="entry name" value="Winged helix' DNA-binding domain"/>
    <property type="match status" value="1"/>
</dbReference>
<dbReference type="GO" id="GO:0006950">
    <property type="term" value="P:response to stress"/>
    <property type="evidence" value="ECO:0007669"/>
    <property type="project" value="TreeGrafter"/>
</dbReference>
<dbReference type="EMBL" id="RBKS01000001">
    <property type="protein sequence ID" value="RKR76354.1"/>
    <property type="molecule type" value="Genomic_DNA"/>
</dbReference>
<dbReference type="PANTHER" id="PTHR33164">
    <property type="entry name" value="TRANSCRIPTIONAL REGULATOR, MARR FAMILY"/>
    <property type="match status" value="1"/>
</dbReference>
<dbReference type="InterPro" id="IPR039422">
    <property type="entry name" value="MarR/SlyA-like"/>
</dbReference>
<dbReference type="Pfam" id="PF01047">
    <property type="entry name" value="MarR"/>
    <property type="match status" value="1"/>
</dbReference>
<dbReference type="SMART" id="SM00347">
    <property type="entry name" value="HTH_MARR"/>
    <property type="match status" value="1"/>
</dbReference>
<dbReference type="Gene3D" id="1.10.10.10">
    <property type="entry name" value="Winged helix-like DNA-binding domain superfamily/Winged helix DNA-binding domain"/>
    <property type="match status" value="1"/>
</dbReference>
<dbReference type="Proteomes" id="UP000280008">
    <property type="component" value="Unassembled WGS sequence"/>
</dbReference>
<keyword evidence="3" id="KW-1185">Reference proteome</keyword>
<dbReference type="InterPro" id="IPR036390">
    <property type="entry name" value="WH_DNA-bd_sf"/>
</dbReference>
<dbReference type="PROSITE" id="PS50995">
    <property type="entry name" value="HTH_MARR_2"/>
    <property type="match status" value="1"/>
</dbReference>
<accession>A0A495IK46</accession>
<evidence type="ECO:0000259" key="1">
    <source>
        <dbReference type="PROSITE" id="PS50995"/>
    </source>
</evidence>
<dbReference type="InterPro" id="IPR036388">
    <property type="entry name" value="WH-like_DNA-bd_sf"/>
</dbReference>
<dbReference type="PANTHER" id="PTHR33164:SF57">
    <property type="entry name" value="MARR-FAMILY TRANSCRIPTIONAL REGULATOR"/>
    <property type="match status" value="1"/>
</dbReference>
<evidence type="ECO:0000313" key="3">
    <source>
        <dbReference type="Proteomes" id="UP000280008"/>
    </source>
</evidence>
<gene>
    <name evidence="2" type="ORF">C8E83_3524</name>
</gene>
<name>A0A495IK46_9MICO</name>
<sequence length="154" mass="16762">MSASQPTTPPDPRLALGEELSALVAASRALTERSAARFHPALRPAAFHLARWLFDFGPAKPSVLAAEVAMDRGSTSNLIRQMKDHGLIDTTTDPTDRRSTIVSLTERGRTQVSAALDLRGSEFYQRVADWPADDISALAALLHRFNRPETAAGR</sequence>
<dbReference type="RefSeq" id="WP_121371985.1">
    <property type="nucleotide sequence ID" value="NZ_RBKS01000001.1"/>
</dbReference>
<dbReference type="AlphaFoldDB" id="A0A495IK46"/>
<proteinExistence type="predicted"/>
<dbReference type="OrthoDB" id="9154853at2"/>
<dbReference type="GO" id="GO:0003700">
    <property type="term" value="F:DNA-binding transcription factor activity"/>
    <property type="evidence" value="ECO:0007669"/>
    <property type="project" value="InterPro"/>
</dbReference>
<evidence type="ECO:0000313" key="2">
    <source>
        <dbReference type="EMBL" id="RKR76354.1"/>
    </source>
</evidence>